<dbReference type="PANTHER" id="PTHR42973">
    <property type="entry name" value="BINDING OXIDOREDUCTASE, PUTATIVE (AFU_ORTHOLOGUE AFUA_1G17690)-RELATED"/>
    <property type="match status" value="1"/>
</dbReference>
<evidence type="ECO:0000313" key="8">
    <source>
        <dbReference type="Proteomes" id="UP000321328"/>
    </source>
</evidence>
<evidence type="ECO:0000259" key="6">
    <source>
        <dbReference type="Pfam" id="PF08031"/>
    </source>
</evidence>
<feature type="region of interest" description="Disordered" evidence="5">
    <location>
        <begin position="109"/>
        <end position="129"/>
    </location>
</feature>
<dbReference type="Pfam" id="PF08031">
    <property type="entry name" value="BBE"/>
    <property type="match status" value="1"/>
</dbReference>
<dbReference type="GO" id="GO:0050660">
    <property type="term" value="F:flavin adenine dinucleotide binding"/>
    <property type="evidence" value="ECO:0007669"/>
    <property type="project" value="InterPro"/>
</dbReference>
<dbReference type="EMBL" id="BJVI01000012">
    <property type="protein sequence ID" value="GEL17757.1"/>
    <property type="molecule type" value="Genomic_DNA"/>
</dbReference>
<feature type="domain" description="Berberine/berberine-like" evidence="6">
    <location>
        <begin position="178"/>
        <end position="221"/>
    </location>
</feature>
<evidence type="ECO:0000256" key="1">
    <source>
        <dbReference type="ARBA" id="ARBA00001974"/>
    </source>
</evidence>
<accession>A0A511CZ50</accession>
<evidence type="ECO:0000256" key="3">
    <source>
        <dbReference type="ARBA" id="ARBA00022827"/>
    </source>
</evidence>
<name>A0A511CZ50_9PSEU</name>
<sequence length="224" mass="25078">MGGKVLDTAAAARLWKETEGNPLFVAEAVRTGFGDSAARPARTPTDHPMITARLLQLPPDARRLVEVAATIGRGLRRAVPKGIRQYWKAGFVRERPDEVIAAHVEHGPRTPTVASTRTSTPSTARVDPEETAFGHRDARYAMVLGSFRPEPTDDEADIRWVRDYYAAVHPYSGTEGNYINFMAEDDMVRAPENYGRNYRRLQQVKATFDPENFFHLNQNIEPAS</sequence>
<evidence type="ECO:0000313" key="7">
    <source>
        <dbReference type="EMBL" id="GEL17757.1"/>
    </source>
</evidence>
<comment type="cofactor">
    <cofactor evidence="1">
        <name>FAD</name>
        <dbReference type="ChEBI" id="CHEBI:57692"/>
    </cofactor>
</comment>
<protein>
    <recommendedName>
        <fullName evidence="6">Berberine/berberine-like domain-containing protein</fullName>
    </recommendedName>
</protein>
<feature type="compositionally biased region" description="Low complexity" evidence="5">
    <location>
        <begin position="109"/>
        <end position="125"/>
    </location>
</feature>
<reference evidence="7 8" key="1">
    <citation type="submission" date="2019-07" db="EMBL/GenBank/DDBJ databases">
        <title>Whole genome shotgun sequence of Pseudonocardia asaccharolytica NBRC 16224.</title>
        <authorList>
            <person name="Hosoyama A."/>
            <person name="Uohara A."/>
            <person name="Ohji S."/>
            <person name="Ichikawa N."/>
        </authorList>
    </citation>
    <scope>NUCLEOTIDE SEQUENCE [LARGE SCALE GENOMIC DNA]</scope>
    <source>
        <strain evidence="7 8">NBRC 16224</strain>
    </source>
</reference>
<dbReference type="Gene3D" id="3.40.462.20">
    <property type="match status" value="1"/>
</dbReference>
<keyword evidence="3" id="KW-0274">FAD</keyword>
<dbReference type="Proteomes" id="UP000321328">
    <property type="component" value="Unassembled WGS sequence"/>
</dbReference>
<evidence type="ECO:0000256" key="4">
    <source>
        <dbReference type="ARBA" id="ARBA00023002"/>
    </source>
</evidence>
<gene>
    <name evidence="7" type="ORF">PA7_15940</name>
</gene>
<evidence type="ECO:0000256" key="5">
    <source>
        <dbReference type="SAM" id="MobiDB-lite"/>
    </source>
</evidence>
<dbReference type="GO" id="GO:0016491">
    <property type="term" value="F:oxidoreductase activity"/>
    <property type="evidence" value="ECO:0007669"/>
    <property type="project" value="UniProtKB-KW"/>
</dbReference>
<evidence type="ECO:0000256" key="2">
    <source>
        <dbReference type="ARBA" id="ARBA00022630"/>
    </source>
</evidence>
<dbReference type="InterPro" id="IPR012951">
    <property type="entry name" value="BBE"/>
</dbReference>
<dbReference type="AlphaFoldDB" id="A0A511CZ50"/>
<keyword evidence="4" id="KW-0560">Oxidoreductase</keyword>
<keyword evidence="2" id="KW-0285">Flavoprotein</keyword>
<dbReference type="STRING" id="1123024.GCA_000423625_00061"/>
<proteinExistence type="predicted"/>
<dbReference type="InterPro" id="IPR050416">
    <property type="entry name" value="FAD-linked_Oxidoreductase"/>
</dbReference>
<organism evidence="7 8">
    <name type="scientific">Pseudonocardia asaccharolytica DSM 44247 = NBRC 16224</name>
    <dbReference type="NCBI Taxonomy" id="1123024"/>
    <lineage>
        <taxon>Bacteria</taxon>
        <taxon>Bacillati</taxon>
        <taxon>Actinomycetota</taxon>
        <taxon>Actinomycetes</taxon>
        <taxon>Pseudonocardiales</taxon>
        <taxon>Pseudonocardiaceae</taxon>
        <taxon>Pseudonocardia</taxon>
    </lineage>
</organism>
<keyword evidence="8" id="KW-1185">Reference proteome</keyword>
<dbReference type="PANTHER" id="PTHR42973:SF39">
    <property type="entry name" value="FAD-BINDING PCMH-TYPE DOMAIN-CONTAINING PROTEIN"/>
    <property type="match status" value="1"/>
</dbReference>
<comment type="caution">
    <text evidence="7">The sequence shown here is derived from an EMBL/GenBank/DDBJ whole genome shotgun (WGS) entry which is preliminary data.</text>
</comment>